<organism evidence="1 2">
    <name type="scientific">Mucuna pruriens</name>
    <name type="common">Velvet bean</name>
    <name type="synonym">Dolichos pruriens</name>
    <dbReference type="NCBI Taxonomy" id="157652"/>
    <lineage>
        <taxon>Eukaryota</taxon>
        <taxon>Viridiplantae</taxon>
        <taxon>Streptophyta</taxon>
        <taxon>Embryophyta</taxon>
        <taxon>Tracheophyta</taxon>
        <taxon>Spermatophyta</taxon>
        <taxon>Magnoliopsida</taxon>
        <taxon>eudicotyledons</taxon>
        <taxon>Gunneridae</taxon>
        <taxon>Pentapetalae</taxon>
        <taxon>rosids</taxon>
        <taxon>fabids</taxon>
        <taxon>Fabales</taxon>
        <taxon>Fabaceae</taxon>
        <taxon>Papilionoideae</taxon>
        <taxon>50 kb inversion clade</taxon>
        <taxon>NPAAA clade</taxon>
        <taxon>indigoferoid/millettioid clade</taxon>
        <taxon>Phaseoleae</taxon>
        <taxon>Mucuna</taxon>
    </lineage>
</organism>
<comment type="caution">
    <text evidence="1">The sequence shown here is derived from an EMBL/GenBank/DDBJ whole genome shotgun (WGS) entry which is preliminary data.</text>
</comment>
<accession>A0A371HVT7</accession>
<protein>
    <submittedName>
        <fullName evidence="1">Uncharacterized protein</fullName>
    </submittedName>
</protein>
<dbReference type="AlphaFoldDB" id="A0A371HVT7"/>
<name>A0A371HVT7_MUCPR</name>
<dbReference type="EMBL" id="QJKJ01001593">
    <property type="protein sequence ID" value="RDY06883.1"/>
    <property type="molecule type" value="Genomic_DNA"/>
</dbReference>
<feature type="non-terminal residue" evidence="1">
    <location>
        <position position="1"/>
    </location>
</feature>
<sequence length="91" mass="10480">MEQQLQQIEQQNQQMQLILQHLKLKSLMPDPTTPDNNDDYGAIDFATDFLRPKWQPIVQSLIFDLYKWQPSRLATESAVATFASESISVAK</sequence>
<gene>
    <name evidence="1" type="ORF">CR513_09069</name>
</gene>
<keyword evidence="2" id="KW-1185">Reference proteome</keyword>
<reference evidence="1" key="1">
    <citation type="submission" date="2018-05" db="EMBL/GenBank/DDBJ databases">
        <title>Draft genome of Mucuna pruriens seed.</title>
        <authorList>
            <person name="Nnadi N.E."/>
            <person name="Vos R."/>
            <person name="Hasami M.H."/>
            <person name="Devisetty U.K."/>
            <person name="Aguiy J.C."/>
        </authorList>
    </citation>
    <scope>NUCLEOTIDE SEQUENCE [LARGE SCALE GENOMIC DNA]</scope>
    <source>
        <strain evidence="1">JCA_2017</strain>
    </source>
</reference>
<evidence type="ECO:0000313" key="2">
    <source>
        <dbReference type="Proteomes" id="UP000257109"/>
    </source>
</evidence>
<dbReference type="Proteomes" id="UP000257109">
    <property type="component" value="Unassembled WGS sequence"/>
</dbReference>
<evidence type="ECO:0000313" key="1">
    <source>
        <dbReference type="EMBL" id="RDY06883.1"/>
    </source>
</evidence>
<proteinExistence type="predicted"/>